<keyword evidence="2" id="KW-1185">Reference proteome</keyword>
<sequence>MFRTMMDGRRHSVDFPISKTLVALRRVRSLRDPTTNSMSKLASLIDNVHWENSSGNGISLRFLDASHTCGSDDNVTLRSRNLGVKGLREQDGTDFEFNSGLLNSKLNSFGITCHERQQDDETVYSNLNHGGLSGKKSPNESCCSNRRGEGLDWACIMLPSDNLNSGDSCYEATVGSSQLGRIEHLKLTRKSLCKNRGKPSEGDAANINQDVDAVDNIHQGCGISCCWSRSPRFRESGLYSGIEDRPLISQHMDDFDIYGNISMRNISGEISQNLETPKSLTLKFRPKSFRDLVGQNAAAKSLLGAITMGRIMSFYLFHGPRGTGKTSASRIFAAALNCHSLEEQRPCGLCRECLLFFSGRNKDVNQVDSVRINRTDKLKSLVKNASIPPVSSRFKVFIIDECQSLHGETWASLLNILENLPQYVVFVMITPDLDKLPRSAISRAQRYHFPKIKDADIASRLEQICVQECLDFELDALDFVAAKSCGSLRDAEMMLDQLSLLGKKITISLVYELTGVVSDDELLDLLDLALSSDISNTVIRARELMKSRIDPLQLISQLTNLIMDILAGKGHDGVSEAKRRFSSRHHSETDLQKLSHALRLLSETEKQLKTSKNQTTWFTVALLQLSSVEHSSVDANNTKLCLRDAGADLCSTSSKGESLKHLTTGLCDDKSYRLGVQEDHKGTLDSIWYKATELCKSNGLKMFLRKRGKLSSLCVSHGLAIAELEFHRRDYVSKAEKSWKLIANCLQLLLGCNIELRINLVSIHSDSKNAKLKKRSSFSFFSCSRRINQKSLSSNERGSDSDFAEKPMVKDGTQTYRVLPIECYKGMDVETSLRNSEGNLLSSGERLLSRSCQESPRTWNARLQQHLHKSHLVGWVLPCASANM</sequence>
<comment type="caution">
    <text evidence="1">The sequence shown here is derived from an EMBL/GenBank/DDBJ whole genome shotgun (WGS) entry which is preliminary data.</text>
</comment>
<dbReference type="Proteomes" id="UP000828941">
    <property type="component" value="Chromosome 5"/>
</dbReference>
<evidence type="ECO:0000313" key="2">
    <source>
        <dbReference type="Proteomes" id="UP000828941"/>
    </source>
</evidence>
<gene>
    <name evidence="1" type="ORF">L6164_010989</name>
</gene>
<evidence type="ECO:0000313" key="1">
    <source>
        <dbReference type="EMBL" id="KAI4343668.1"/>
    </source>
</evidence>
<organism evidence="1 2">
    <name type="scientific">Bauhinia variegata</name>
    <name type="common">Purple orchid tree</name>
    <name type="synonym">Phanera variegata</name>
    <dbReference type="NCBI Taxonomy" id="167791"/>
    <lineage>
        <taxon>Eukaryota</taxon>
        <taxon>Viridiplantae</taxon>
        <taxon>Streptophyta</taxon>
        <taxon>Embryophyta</taxon>
        <taxon>Tracheophyta</taxon>
        <taxon>Spermatophyta</taxon>
        <taxon>Magnoliopsida</taxon>
        <taxon>eudicotyledons</taxon>
        <taxon>Gunneridae</taxon>
        <taxon>Pentapetalae</taxon>
        <taxon>rosids</taxon>
        <taxon>fabids</taxon>
        <taxon>Fabales</taxon>
        <taxon>Fabaceae</taxon>
        <taxon>Cercidoideae</taxon>
        <taxon>Cercideae</taxon>
        <taxon>Bauhiniinae</taxon>
        <taxon>Bauhinia</taxon>
    </lineage>
</organism>
<reference evidence="1 2" key="1">
    <citation type="journal article" date="2022" name="DNA Res.">
        <title>Chromosomal-level genome assembly of the orchid tree Bauhinia variegata (Leguminosae; Cercidoideae) supports the allotetraploid origin hypothesis of Bauhinia.</title>
        <authorList>
            <person name="Zhong Y."/>
            <person name="Chen Y."/>
            <person name="Zheng D."/>
            <person name="Pang J."/>
            <person name="Liu Y."/>
            <person name="Luo S."/>
            <person name="Meng S."/>
            <person name="Qian L."/>
            <person name="Wei D."/>
            <person name="Dai S."/>
            <person name="Zhou R."/>
        </authorList>
    </citation>
    <scope>NUCLEOTIDE SEQUENCE [LARGE SCALE GENOMIC DNA]</scope>
    <source>
        <strain evidence="1">BV-YZ2020</strain>
    </source>
</reference>
<accession>A0ACB9P5B5</accession>
<protein>
    <submittedName>
        <fullName evidence="1">Uncharacterized protein</fullName>
    </submittedName>
</protein>
<name>A0ACB9P5B5_BAUVA</name>
<dbReference type="EMBL" id="CM039430">
    <property type="protein sequence ID" value="KAI4343668.1"/>
    <property type="molecule type" value="Genomic_DNA"/>
</dbReference>
<proteinExistence type="predicted"/>